<gene>
    <name evidence="1" type="primary">74</name>
    <name evidence="1" type="ORF">PBI_HESTIA_74</name>
</gene>
<reference evidence="1 2" key="1">
    <citation type="submission" date="2018-09" db="EMBL/GenBank/DDBJ databases">
        <authorList>
            <person name="Ulbrich M.C."/>
            <person name="Stoner T.H."/>
            <person name="Garlena R.A."/>
            <person name="Russell D.A."/>
            <person name="Pope W.H."/>
            <person name="Jacobs-Sera D."/>
            <person name="Hatfull G.F."/>
        </authorList>
    </citation>
    <scope>NUCLEOTIDE SEQUENCE [LARGE SCALE GENOMIC DNA]</scope>
</reference>
<name>A0A3G3M3G2_9CAUD</name>
<dbReference type="GeneID" id="77931857"/>
<dbReference type="EMBL" id="MH910036">
    <property type="protein sequence ID" value="AYR00950.1"/>
    <property type="molecule type" value="Genomic_DNA"/>
</dbReference>
<dbReference type="KEGG" id="vg:77931857"/>
<protein>
    <recommendedName>
        <fullName evidence="3">DNA binding protein</fullName>
    </recommendedName>
</protein>
<accession>A0A3G3M3G2</accession>
<evidence type="ECO:0000313" key="1">
    <source>
        <dbReference type="EMBL" id="AYR00950.1"/>
    </source>
</evidence>
<proteinExistence type="predicted"/>
<evidence type="ECO:0008006" key="3">
    <source>
        <dbReference type="Google" id="ProtNLM"/>
    </source>
</evidence>
<evidence type="ECO:0000313" key="2">
    <source>
        <dbReference type="Proteomes" id="UP000270301"/>
    </source>
</evidence>
<dbReference type="Proteomes" id="UP000270301">
    <property type="component" value="Segment"/>
</dbReference>
<organism evidence="1 2">
    <name type="scientific">Arthrobacter phage Hestia</name>
    <dbReference type="NCBI Taxonomy" id="2419609"/>
    <lineage>
        <taxon>Viruses</taxon>
        <taxon>Duplodnaviria</taxon>
        <taxon>Heunggongvirae</taxon>
        <taxon>Uroviricota</taxon>
        <taxon>Caudoviricetes</taxon>
        <taxon>Hestiavirus</taxon>
        <taxon>Hestiavirus hestia</taxon>
    </lineage>
</organism>
<dbReference type="RefSeq" id="YP_010655985.1">
    <property type="nucleotide sequence ID" value="NC_070833.1"/>
</dbReference>
<keyword evidence="2" id="KW-1185">Reference proteome</keyword>
<sequence>MEPEEKDRRLWAKIDVDYFDNAKIDTLSDSAQLLHLGLILKAKKQQKGGVMSARTCKARGDAALKELVDGGLIHKIDARTYQLHDYGKHQSDAVELSEKRAKVGRRGAHVTNHEKRRIYVEACEHCQQAAVDGEEWLKHAELGA</sequence>